<reference evidence="6" key="1">
    <citation type="journal article" date="2019" name="Int. J. Syst. Evol. Microbiol.">
        <title>The Global Catalogue of Microorganisms (GCM) 10K type strain sequencing project: providing services to taxonomists for standard genome sequencing and annotation.</title>
        <authorList>
            <consortium name="The Broad Institute Genomics Platform"/>
            <consortium name="The Broad Institute Genome Sequencing Center for Infectious Disease"/>
            <person name="Wu L."/>
            <person name="Ma J."/>
        </authorList>
    </citation>
    <scope>NUCLEOTIDE SEQUENCE [LARGE SCALE GENOMIC DNA]</scope>
    <source>
        <strain evidence="6">CGMCC 1.12791</strain>
    </source>
</reference>
<evidence type="ECO:0000259" key="3">
    <source>
        <dbReference type="Pfam" id="PF02016"/>
    </source>
</evidence>
<dbReference type="InterPro" id="IPR040449">
    <property type="entry name" value="Peptidase_S66_N"/>
</dbReference>
<dbReference type="PANTHER" id="PTHR30237">
    <property type="entry name" value="MURAMOYLTETRAPEPTIDE CARBOXYPEPTIDASE"/>
    <property type="match status" value="1"/>
</dbReference>
<keyword evidence="6" id="KW-1185">Reference proteome</keyword>
<evidence type="ECO:0000256" key="1">
    <source>
        <dbReference type="ARBA" id="ARBA00010233"/>
    </source>
</evidence>
<dbReference type="SUPFAM" id="SSF52317">
    <property type="entry name" value="Class I glutamine amidotransferase-like"/>
    <property type="match status" value="1"/>
</dbReference>
<dbReference type="Pfam" id="PF17676">
    <property type="entry name" value="Peptidase_S66C"/>
    <property type="match status" value="1"/>
</dbReference>
<feature type="domain" description="LD-carboxypeptidase N-terminal" evidence="3">
    <location>
        <begin position="26"/>
        <end position="145"/>
    </location>
</feature>
<sequence>MDTHCQNRAMTPPLRFPRPLRPGDRIGVTAPSAGVAGAAVARIEFCVDWLRSRGYDVVVGECLVGDGLTSAPAEQRAAELTRMLADPDIACVLPPWGGETAIDLVDLLDWDALADAEPTWLVGYSDLSTVLVPITTRLGWATLHGDNLADTPYAVPDGLLHWLDVAGGPGPFVQRDSAQVATWVRFEEDPHATGWRHVGEGRWEVEGGGDLDVTGRLIGGCVETIGHLAGTPYGDVRSWAEELDEPTIVYVEACEDHAVDICRFLHGMRLAGWFDRAAAVLVGRTNAPDHPDLTQREGVLDALGRLGLPIVWDLEIGHVPPHLPLVNGALARVVVDGDDRRITQTLG</sequence>
<evidence type="ECO:0000313" key="6">
    <source>
        <dbReference type="Proteomes" id="UP000597341"/>
    </source>
</evidence>
<evidence type="ECO:0000259" key="4">
    <source>
        <dbReference type="Pfam" id="PF17676"/>
    </source>
</evidence>
<dbReference type="Gene3D" id="3.50.30.60">
    <property type="entry name" value="LD-carboxypeptidase A C-terminal domain-like"/>
    <property type="match status" value="1"/>
</dbReference>
<dbReference type="InterPro" id="IPR027478">
    <property type="entry name" value="LdcA_N"/>
</dbReference>
<dbReference type="PIRSF" id="PIRSF028757">
    <property type="entry name" value="LD-carboxypeptidase"/>
    <property type="match status" value="1"/>
</dbReference>
<feature type="domain" description="LD-carboxypeptidase C-terminal" evidence="4">
    <location>
        <begin position="214"/>
        <end position="333"/>
    </location>
</feature>
<dbReference type="InterPro" id="IPR040921">
    <property type="entry name" value="Peptidase_S66C"/>
</dbReference>
<dbReference type="InterPro" id="IPR027461">
    <property type="entry name" value="Carboxypeptidase_A_C_sf"/>
</dbReference>
<evidence type="ECO:0000313" key="5">
    <source>
        <dbReference type="EMBL" id="GHE19382.1"/>
    </source>
</evidence>
<evidence type="ECO:0000256" key="2">
    <source>
        <dbReference type="ARBA" id="ARBA00022801"/>
    </source>
</evidence>
<dbReference type="InterPro" id="IPR003507">
    <property type="entry name" value="S66_fam"/>
</dbReference>
<dbReference type="PANTHER" id="PTHR30237:SF5">
    <property type="entry name" value="CARBOXYPEPTIDASE VC_A0337-RELATED"/>
    <property type="match status" value="1"/>
</dbReference>
<keyword evidence="2" id="KW-0378">Hydrolase</keyword>
<gene>
    <name evidence="5" type="primary">mccF</name>
    <name evidence="5" type="ORF">GCM10011376_39920</name>
</gene>
<dbReference type="EMBL" id="BNAD01000024">
    <property type="protein sequence ID" value="GHE19382.1"/>
    <property type="molecule type" value="Genomic_DNA"/>
</dbReference>
<accession>A0ABQ3HSE3</accession>
<comment type="caution">
    <text evidence="5">The sequence shown here is derived from an EMBL/GenBank/DDBJ whole genome shotgun (WGS) entry which is preliminary data.</text>
</comment>
<dbReference type="Gene3D" id="3.40.50.10740">
    <property type="entry name" value="Class I glutamine amidotransferase-like"/>
    <property type="match status" value="1"/>
</dbReference>
<dbReference type="InterPro" id="IPR029062">
    <property type="entry name" value="Class_I_gatase-like"/>
</dbReference>
<dbReference type="Proteomes" id="UP000597341">
    <property type="component" value="Unassembled WGS sequence"/>
</dbReference>
<dbReference type="Pfam" id="PF02016">
    <property type="entry name" value="Peptidase_S66"/>
    <property type="match status" value="1"/>
</dbReference>
<dbReference type="CDD" id="cd07062">
    <property type="entry name" value="Peptidase_S66_mccF_like"/>
    <property type="match status" value="1"/>
</dbReference>
<protein>
    <submittedName>
        <fullName evidence="5">LD-carboxypeptidase</fullName>
    </submittedName>
</protein>
<dbReference type="SUPFAM" id="SSF141986">
    <property type="entry name" value="LD-carboxypeptidase A C-terminal domain-like"/>
    <property type="match status" value="1"/>
</dbReference>
<comment type="similarity">
    <text evidence="1">Belongs to the peptidase S66 family.</text>
</comment>
<organism evidence="5 6">
    <name type="scientific">Nocardioides flavus</name>
    <name type="common">ex Wang et al. 2016</name>
    <dbReference type="NCBI Taxonomy" id="2058780"/>
    <lineage>
        <taxon>Bacteria</taxon>
        <taxon>Bacillati</taxon>
        <taxon>Actinomycetota</taxon>
        <taxon>Actinomycetes</taxon>
        <taxon>Propionibacteriales</taxon>
        <taxon>Nocardioidaceae</taxon>
        <taxon>Nocardioides</taxon>
    </lineage>
</organism>
<name>A0ABQ3HSE3_9ACTN</name>
<proteinExistence type="inferred from homology"/>